<evidence type="ECO:0000256" key="4">
    <source>
        <dbReference type="ARBA" id="ARBA00023136"/>
    </source>
</evidence>
<keyword evidence="2 6" id="KW-0812">Transmembrane</keyword>
<proteinExistence type="predicted"/>
<evidence type="ECO:0000256" key="1">
    <source>
        <dbReference type="ARBA" id="ARBA00004370"/>
    </source>
</evidence>
<comment type="subcellular location">
    <subcellularLocation>
        <location evidence="1">Membrane</location>
    </subcellularLocation>
</comment>
<evidence type="ECO:0000256" key="3">
    <source>
        <dbReference type="ARBA" id="ARBA00022989"/>
    </source>
</evidence>
<feature type="region of interest" description="Disordered" evidence="5">
    <location>
        <begin position="330"/>
        <end position="381"/>
    </location>
</feature>
<dbReference type="Pfam" id="PF25707">
    <property type="entry name" value="UL78"/>
    <property type="match status" value="1"/>
</dbReference>
<gene>
    <name evidence="8" type="primary">CyUL78</name>
</gene>
<evidence type="ECO:0000256" key="5">
    <source>
        <dbReference type="SAM" id="MobiDB-lite"/>
    </source>
</evidence>
<keyword evidence="4 6" id="KW-0472">Membrane</keyword>
<reference evidence="8 9" key="1">
    <citation type="journal article" date="2016" name="BMC Genomics">
        <title>A novel strain of cynomolgus macaque cytomegalovirus: implications for host-virus co-evolution.</title>
        <authorList>
            <person name="Russell J.N."/>
            <person name="Marsh A.K."/>
            <person name="Willer D.O."/>
            <person name="Ambagala A.P."/>
            <person name="Dzamba M."/>
            <person name="Chan J.K."/>
            <person name="Pilon R."/>
            <person name="Fournier J."/>
            <person name="Brudno M."/>
            <person name="Antony J.M."/>
            <person name="Sandstrom P."/>
            <person name="Evans B.J."/>
            <person name="MacDonald K.S."/>
        </authorList>
    </citation>
    <scope>NUCLEOTIDE SEQUENCE [LARGE SCALE GENOMIC DNA]</scope>
    <source>
        <strain evidence="8">Mauritius</strain>
    </source>
</reference>
<evidence type="ECO:0000256" key="6">
    <source>
        <dbReference type="SAM" id="Phobius"/>
    </source>
</evidence>
<feature type="transmembrane region" description="Helical" evidence="6">
    <location>
        <begin position="65"/>
        <end position="83"/>
    </location>
</feature>
<keyword evidence="3 6" id="KW-1133">Transmembrane helix</keyword>
<dbReference type="InterPro" id="IPR017452">
    <property type="entry name" value="GPCR_Rhodpsn_7TM"/>
</dbReference>
<feature type="transmembrane region" description="Helical" evidence="6">
    <location>
        <begin position="7"/>
        <end position="30"/>
    </location>
</feature>
<feature type="transmembrane region" description="Helical" evidence="6">
    <location>
        <begin position="199"/>
        <end position="221"/>
    </location>
</feature>
<feature type="transmembrane region" description="Helical" evidence="6">
    <location>
        <begin position="36"/>
        <end position="58"/>
    </location>
</feature>
<feature type="compositionally biased region" description="Basic and acidic residues" evidence="5">
    <location>
        <begin position="332"/>
        <end position="341"/>
    </location>
</feature>
<feature type="transmembrane region" description="Helical" evidence="6">
    <location>
        <begin position="263"/>
        <end position="282"/>
    </location>
</feature>
<organism evidence="8 9">
    <name type="scientific">Cynomolgus macaque cytomegalovirus strain Mauritius</name>
    <dbReference type="NCBI Taxonomy" id="1690255"/>
    <lineage>
        <taxon>Viruses</taxon>
        <taxon>Duplodnaviria</taxon>
        <taxon>Heunggongvirae</taxon>
        <taxon>Peploviricota</taxon>
        <taxon>Herviviricetes</taxon>
        <taxon>Herpesvirales</taxon>
        <taxon>Orthoherpesviridae</taxon>
        <taxon>Betaherpesvirinae</taxon>
        <taxon>Cytomegalovirus</taxon>
        <taxon>Cytomegalovirus macacinebeta3</taxon>
    </lineage>
</organism>
<protein>
    <submittedName>
        <fullName evidence="8">Protein UL78</fullName>
    </submittedName>
</protein>
<feature type="domain" description="G-protein coupled receptors family 1 profile" evidence="7">
    <location>
        <begin position="18"/>
        <end position="284"/>
    </location>
</feature>
<dbReference type="InterPro" id="IPR057757">
    <property type="entry name" value="UL78-like"/>
</dbReference>
<feature type="transmembrane region" description="Helical" evidence="6">
    <location>
        <begin position="89"/>
        <end position="113"/>
    </location>
</feature>
<evidence type="ECO:0000313" key="9">
    <source>
        <dbReference type="Proteomes" id="UP000118435"/>
    </source>
</evidence>
<feature type="transmembrane region" description="Helical" evidence="6">
    <location>
        <begin position="125"/>
        <end position="147"/>
    </location>
</feature>
<dbReference type="Proteomes" id="UP000118435">
    <property type="component" value="Segment"/>
</dbReference>
<dbReference type="Gene3D" id="1.20.1070.10">
    <property type="entry name" value="Rhodopsin 7-helix transmembrane proteins"/>
    <property type="match status" value="1"/>
</dbReference>
<dbReference type="EMBL" id="KP796148">
    <property type="protein sequence ID" value="AKT72691.1"/>
    <property type="molecule type" value="Genomic_DNA"/>
</dbReference>
<sequence length="381" mass="42149">MITERVLAGILAGMTAAGSLVILLAVVMWLNMLDRAGMPMAVGHYTGNLVLAQVLCIFSMLASKIVAMTSAAGMGFCGIVVFVEDSGLYVTSLLFMFMILDRMAAFLNGRLFWRQQTTKQNQSTSVYIILFCWVLGMAAAVPSAAVAAPNSRWERCEVPVSYATIDMIVKLWFVLLAPFVLTMAVIIQSSYHRDRERIWYYARRVFMFYTACFVMMVPYYFVRVMQSDFALVDIKAKTKAAGNGGCDSTFLDYLDMFTQVLNSFKLVVFALFIVLFCSINPLETLGECLERADAERQSRSEASQGERRRPINTCCVKLVESIKHYVSTLSKATRENSDERANLPNNAEDIGTTGSDQLPTEVTVTPSSSAVFSTGGTVSPV</sequence>
<accession>A0A0K1GZT9</accession>
<dbReference type="PROSITE" id="PS50262">
    <property type="entry name" value="G_PROTEIN_RECEP_F1_2"/>
    <property type="match status" value="1"/>
</dbReference>
<feature type="transmembrane region" description="Helical" evidence="6">
    <location>
        <begin position="167"/>
        <end position="187"/>
    </location>
</feature>
<evidence type="ECO:0000259" key="7">
    <source>
        <dbReference type="PROSITE" id="PS50262"/>
    </source>
</evidence>
<evidence type="ECO:0000313" key="8">
    <source>
        <dbReference type="EMBL" id="AKT72691.1"/>
    </source>
</evidence>
<name>A0A0K1GZT9_9BETA</name>
<feature type="compositionally biased region" description="Polar residues" evidence="5">
    <location>
        <begin position="352"/>
        <end position="381"/>
    </location>
</feature>
<dbReference type="GO" id="GO:0016020">
    <property type="term" value="C:membrane"/>
    <property type="evidence" value="ECO:0007669"/>
    <property type="project" value="UniProtKB-SubCell"/>
</dbReference>
<evidence type="ECO:0000256" key="2">
    <source>
        <dbReference type="ARBA" id="ARBA00022692"/>
    </source>
</evidence>